<dbReference type="EnsemblMetazoa" id="BGLB036390-RA">
    <property type="protein sequence ID" value="BGLB036390-PA"/>
    <property type="gene ID" value="BGLB036390"/>
</dbReference>
<dbReference type="VEuPathDB" id="VectorBase:BGLAX_040193"/>
<feature type="compositionally biased region" description="Polar residues" evidence="1">
    <location>
        <begin position="530"/>
        <end position="558"/>
    </location>
</feature>
<feature type="region of interest" description="Disordered" evidence="1">
    <location>
        <begin position="214"/>
        <end position="256"/>
    </location>
</feature>
<evidence type="ECO:0000256" key="1">
    <source>
        <dbReference type="SAM" id="MobiDB-lite"/>
    </source>
</evidence>
<evidence type="ECO:0000313" key="4">
    <source>
        <dbReference type="Proteomes" id="UP000076420"/>
    </source>
</evidence>
<feature type="compositionally biased region" description="Polar residues" evidence="1">
    <location>
        <begin position="238"/>
        <end position="249"/>
    </location>
</feature>
<feature type="compositionally biased region" description="Basic and acidic residues" evidence="1">
    <location>
        <begin position="510"/>
        <end position="528"/>
    </location>
</feature>
<sequence>MNSSVLIRQMAVSSEDSKGEMGSEWSSWNNYNIGQILLPILCAAFIATVIIVIACCLIKKKSKPLRGWRERSCHTIETSHDMNENGIYDVIDKVKVSTKNKTSDKIRHHDKLNSNCILVAQNEINGNKNGGIFSTGLPAVPPISGPQLDSLLVPPLPPCTKHDWSKFERTFEVKHNEIPSGHENRTSVSKTEEEGVYETLDRYWTQSNTFKKELSSQLTESPQDGSLRNTKSGDKNSETSLNTSHNTPAEPSVLPNFEKATNDKIICQLTLFHISESDESSRQAESVYYYVNLQSLANDQEGNLPSVLQNARLQVVPGKAVDLKKDLGSNITLEPVEGALMPKINESSLNYSLHETPHKRKLSCSRSCGKDYEAPQKLTSKRTPILLAKKSESFRDANSELQAVKDNYLNHRRQSDSSNGRTPRTSTSSCSENATDKILKKLGPLPPVPSSRTSLSRTESDITGNASHVARVANANTHQRQTNDASNKNTCRPLPLSPDQEGAHSSNKNKRLERSLSEMAPKRTEPEKYTVSNAPTLSSFQKDASKNNSRNDSAQNDAAITDEPIYSHYFVLESSDYSSGTEDNLDEKYLE</sequence>
<dbReference type="VEuPathDB" id="VectorBase:BGLB036390"/>
<evidence type="ECO:0000256" key="2">
    <source>
        <dbReference type="SAM" id="Phobius"/>
    </source>
</evidence>
<feature type="compositionally biased region" description="Polar residues" evidence="1">
    <location>
        <begin position="416"/>
        <end position="433"/>
    </location>
</feature>
<feature type="region of interest" description="Disordered" evidence="1">
    <location>
        <begin position="403"/>
        <end position="563"/>
    </location>
</feature>
<evidence type="ECO:0000313" key="3">
    <source>
        <dbReference type="EnsemblMetazoa" id="BGLB036390-PA"/>
    </source>
</evidence>
<reference evidence="3" key="1">
    <citation type="submission" date="2020-05" db="UniProtKB">
        <authorList>
            <consortium name="EnsemblMetazoa"/>
        </authorList>
    </citation>
    <scope>IDENTIFICATION</scope>
    <source>
        <strain evidence="3">BB02</strain>
    </source>
</reference>
<dbReference type="AlphaFoldDB" id="A0A2C9LYB0"/>
<organism evidence="3 4">
    <name type="scientific">Biomphalaria glabrata</name>
    <name type="common">Bloodfluke planorb</name>
    <name type="synonym">Freshwater snail</name>
    <dbReference type="NCBI Taxonomy" id="6526"/>
    <lineage>
        <taxon>Eukaryota</taxon>
        <taxon>Metazoa</taxon>
        <taxon>Spiralia</taxon>
        <taxon>Lophotrochozoa</taxon>
        <taxon>Mollusca</taxon>
        <taxon>Gastropoda</taxon>
        <taxon>Heterobranchia</taxon>
        <taxon>Euthyneura</taxon>
        <taxon>Panpulmonata</taxon>
        <taxon>Hygrophila</taxon>
        <taxon>Lymnaeoidea</taxon>
        <taxon>Planorbidae</taxon>
        <taxon>Biomphalaria</taxon>
    </lineage>
</organism>
<feature type="compositionally biased region" description="Polar residues" evidence="1">
    <location>
        <begin position="450"/>
        <end position="466"/>
    </location>
</feature>
<dbReference type="Proteomes" id="UP000076420">
    <property type="component" value="Unassembled WGS sequence"/>
</dbReference>
<feature type="transmembrane region" description="Helical" evidence="2">
    <location>
        <begin position="36"/>
        <end position="58"/>
    </location>
</feature>
<proteinExistence type="predicted"/>
<keyword evidence="2" id="KW-0472">Membrane</keyword>
<gene>
    <name evidence="3" type="primary">106064068</name>
</gene>
<dbReference type="KEGG" id="bgt:106064068"/>
<dbReference type="OrthoDB" id="6086062at2759"/>
<feature type="compositionally biased region" description="Polar residues" evidence="1">
    <location>
        <begin position="214"/>
        <end position="230"/>
    </location>
</feature>
<feature type="compositionally biased region" description="Polar residues" evidence="1">
    <location>
        <begin position="474"/>
        <end position="490"/>
    </location>
</feature>
<protein>
    <submittedName>
        <fullName evidence="3">Uncharacterized protein</fullName>
    </submittedName>
</protein>
<name>A0A2C9LYB0_BIOGL</name>
<keyword evidence="2" id="KW-0812">Transmembrane</keyword>
<accession>A0A2C9LYB0</accession>
<keyword evidence="2" id="KW-1133">Transmembrane helix</keyword>